<sequence>MIREIVGVSTLINMLGNEKKSRKTFPSRTISFLGTATGVGIATYMLVRRKV</sequence>
<name>A0A6V8SFL6_9CLOT</name>
<keyword evidence="3" id="KW-1185">Reference proteome</keyword>
<dbReference type="RefSeq" id="WP_183277474.1">
    <property type="nucleotide sequence ID" value="NZ_BLZR01000001.1"/>
</dbReference>
<proteinExistence type="predicted"/>
<dbReference type="Proteomes" id="UP000580568">
    <property type="component" value="Unassembled WGS sequence"/>
</dbReference>
<accession>A0A6V8SFL6</accession>
<protein>
    <submittedName>
        <fullName evidence="2">Uncharacterized protein</fullName>
    </submittedName>
</protein>
<keyword evidence="1" id="KW-0472">Membrane</keyword>
<feature type="transmembrane region" description="Helical" evidence="1">
    <location>
        <begin position="29"/>
        <end position="47"/>
    </location>
</feature>
<evidence type="ECO:0000313" key="2">
    <source>
        <dbReference type="EMBL" id="GFP76014.1"/>
    </source>
</evidence>
<reference evidence="2 3" key="1">
    <citation type="submission" date="2020-07" db="EMBL/GenBank/DDBJ databases">
        <title>A new beta-1,3-glucan-decomposing anaerobic bacterium isolated from anoxic soil subjected to biological soil disinfestation.</title>
        <authorList>
            <person name="Ueki A."/>
            <person name="Tonouchi A."/>
        </authorList>
    </citation>
    <scope>NUCLEOTIDE SEQUENCE [LARGE SCALE GENOMIC DNA]</scope>
    <source>
        <strain evidence="2 3">TW1</strain>
    </source>
</reference>
<keyword evidence="1" id="KW-1133">Transmembrane helix</keyword>
<gene>
    <name evidence="2" type="ORF">bsdtw1_02108</name>
</gene>
<evidence type="ECO:0000256" key="1">
    <source>
        <dbReference type="SAM" id="Phobius"/>
    </source>
</evidence>
<dbReference type="EMBL" id="BLZR01000001">
    <property type="protein sequence ID" value="GFP76014.1"/>
    <property type="molecule type" value="Genomic_DNA"/>
</dbReference>
<keyword evidence="1" id="KW-0812">Transmembrane</keyword>
<comment type="caution">
    <text evidence="2">The sequence shown here is derived from an EMBL/GenBank/DDBJ whole genome shotgun (WGS) entry which is preliminary data.</text>
</comment>
<evidence type="ECO:0000313" key="3">
    <source>
        <dbReference type="Proteomes" id="UP000580568"/>
    </source>
</evidence>
<organism evidence="2 3">
    <name type="scientific">Clostridium fungisolvens</name>
    <dbReference type="NCBI Taxonomy" id="1604897"/>
    <lineage>
        <taxon>Bacteria</taxon>
        <taxon>Bacillati</taxon>
        <taxon>Bacillota</taxon>
        <taxon>Clostridia</taxon>
        <taxon>Eubacteriales</taxon>
        <taxon>Clostridiaceae</taxon>
        <taxon>Clostridium</taxon>
    </lineage>
</organism>
<dbReference type="AlphaFoldDB" id="A0A6V8SFL6"/>